<evidence type="ECO:0000313" key="2">
    <source>
        <dbReference type="EMBL" id="AFZ80619.1"/>
    </source>
</evidence>
<dbReference type="EMBL" id="CP001670">
    <property type="protein sequence ID" value="AFZ80619.1"/>
    <property type="molecule type" value="Genomic_DNA"/>
</dbReference>
<feature type="compositionally biased region" description="Acidic residues" evidence="1">
    <location>
        <begin position="92"/>
        <end position="101"/>
    </location>
</feature>
<sequence>MGKLTSPLCKFRRRSRALVAQAGADAGEIVVDESEDEIKIDNFREDYGFPVKETVKGCVLKQSPRREEQRSEVESCPFAKEFQAPTHHQDEQEQEQVDDEQQEHGNWQEDEEEPQPQVEEEEEEQDEQQEDQDSKESLSTLLTRLSSESVNLDNIKSMSLTLNNISSDLSMLQSYCTSRIQDMILSSNLAEKCMDSLVPFCAPSQSTELRPVDKLLTLGNGCFSDSSAPMVLNNTELQVVDVTKEEELKDPPTLPSGIKFVDDLNKMLDCWSDYSSPDRVNIFKLFNISAILRYLGDPRCVEIINNLGRKDLLSLPDSDQKWSQILRDASADKNVTLHPLPELPNKNVVSNCNVKLVDLPVIDNRVDEHAFKLYWSYTNKWLTKMFGPSFRHTYKFLQPTKKWYLALERTSQVFFLRLSKTLCCTQ</sequence>
<evidence type="ECO:0000256" key="1">
    <source>
        <dbReference type="SAM" id="MobiDB-lite"/>
    </source>
</evidence>
<evidence type="ECO:0000313" key="3">
    <source>
        <dbReference type="Proteomes" id="UP000031512"/>
    </source>
</evidence>
<dbReference type="VEuPathDB" id="PiroplasmaDB:BEWA_000230"/>
<dbReference type="RefSeq" id="XP_004830285.1">
    <property type="nucleotide sequence ID" value="XM_004830228.1"/>
</dbReference>
<keyword evidence="3" id="KW-1185">Reference proteome</keyword>
<dbReference type="GeneID" id="15805630"/>
<dbReference type="eggNOG" id="ENOG502QX7Y">
    <property type="taxonomic scope" value="Eukaryota"/>
</dbReference>
<feature type="compositionally biased region" description="Basic and acidic residues" evidence="1">
    <location>
        <begin position="64"/>
        <end position="73"/>
    </location>
</feature>
<feature type="region of interest" description="Disordered" evidence="1">
    <location>
        <begin position="54"/>
        <end position="137"/>
    </location>
</feature>
<name>L0B0F5_THEEQ</name>
<dbReference type="OrthoDB" id="361315at2759"/>
<dbReference type="Proteomes" id="UP000031512">
    <property type="component" value="Chromosome 3"/>
</dbReference>
<proteinExistence type="predicted"/>
<organism evidence="2 3">
    <name type="scientific">Theileria equi strain WA</name>
    <dbReference type="NCBI Taxonomy" id="1537102"/>
    <lineage>
        <taxon>Eukaryota</taxon>
        <taxon>Sar</taxon>
        <taxon>Alveolata</taxon>
        <taxon>Apicomplexa</taxon>
        <taxon>Aconoidasida</taxon>
        <taxon>Piroplasmida</taxon>
        <taxon>Theileriidae</taxon>
        <taxon>Theileria</taxon>
    </lineage>
</organism>
<feature type="compositionally biased region" description="Acidic residues" evidence="1">
    <location>
        <begin position="108"/>
        <end position="133"/>
    </location>
</feature>
<reference evidence="2 3" key="1">
    <citation type="journal article" date="2012" name="BMC Genomics">
        <title>Comparative genomic analysis and phylogenetic position of Theileria equi.</title>
        <authorList>
            <person name="Kappmeyer L.S."/>
            <person name="Thiagarajan M."/>
            <person name="Herndon D.R."/>
            <person name="Ramsay J.D."/>
            <person name="Caler E."/>
            <person name="Djikeng A."/>
            <person name="Gillespie J.J."/>
            <person name="Lau A.O."/>
            <person name="Roalson E.H."/>
            <person name="Silva J.C."/>
            <person name="Silva M.G."/>
            <person name="Suarez C.E."/>
            <person name="Ueti M.W."/>
            <person name="Nene V.M."/>
            <person name="Mealey R.H."/>
            <person name="Knowles D.P."/>
            <person name="Brayton K.A."/>
        </authorList>
    </citation>
    <scope>NUCLEOTIDE SEQUENCE [LARGE SCALE GENOMIC DNA]</scope>
    <source>
        <strain evidence="2 3">WA</strain>
    </source>
</reference>
<accession>L0B0F5</accession>
<dbReference type="KEGG" id="beq:BEWA_000230"/>
<dbReference type="AlphaFoldDB" id="L0B0F5"/>
<protein>
    <submittedName>
        <fullName evidence="2">Uncharacterized protein</fullName>
    </submittedName>
</protein>
<gene>
    <name evidence="2" type="ORF">BEWA_000230</name>
</gene>